<reference evidence="2" key="1">
    <citation type="submission" date="2022-08" db="EMBL/GenBank/DDBJ databases">
        <authorList>
            <person name="Kallberg Y."/>
            <person name="Tangrot J."/>
            <person name="Rosling A."/>
        </authorList>
    </citation>
    <scope>NUCLEOTIDE SEQUENCE</scope>
    <source>
        <strain evidence="2">Wild A</strain>
    </source>
</reference>
<accession>A0A9W4TBM2</accession>
<dbReference type="Gene3D" id="1.10.150.50">
    <property type="entry name" value="Transcription Factor, Ets-1"/>
    <property type="match status" value="1"/>
</dbReference>
<dbReference type="InterPro" id="IPR013761">
    <property type="entry name" value="SAM/pointed_sf"/>
</dbReference>
<evidence type="ECO:0000259" key="1">
    <source>
        <dbReference type="Pfam" id="PF00536"/>
    </source>
</evidence>
<proteinExistence type="predicted"/>
<dbReference type="EMBL" id="CAMKVN010026520">
    <property type="protein sequence ID" value="CAI2201106.1"/>
    <property type="molecule type" value="Genomic_DNA"/>
</dbReference>
<dbReference type="OrthoDB" id="76949at2759"/>
<feature type="domain" description="SAM" evidence="1">
    <location>
        <begin position="33"/>
        <end position="93"/>
    </location>
</feature>
<dbReference type="InterPro" id="IPR001660">
    <property type="entry name" value="SAM"/>
</dbReference>
<organism evidence="2 3">
    <name type="scientific">Funneliformis geosporum</name>
    <dbReference type="NCBI Taxonomy" id="1117311"/>
    <lineage>
        <taxon>Eukaryota</taxon>
        <taxon>Fungi</taxon>
        <taxon>Fungi incertae sedis</taxon>
        <taxon>Mucoromycota</taxon>
        <taxon>Glomeromycotina</taxon>
        <taxon>Glomeromycetes</taxon>
        <taxon>Glomerales</taxon>
        <taxon>Glomeraceae</taxon>
        <taxon>Funneliformis</taxon>
    </lineage>
</organism>
<evidence type="ECO:0000313" key="3">
    <source>
        <dbReference type="Proteomes" id="UP001153678"/>
    </source>
</evidence>
<keyword evidence="3" id="KW-1185">Reference proteome</keyword>
<name>A0A9W4TBM2_9GLOM</name>
<dbReference type="Proteomes" id="UP001153678">
    <property type="component" value="Unassembled WGS sequence"/>
</dbReference>
<sequence length="95" mass="10444">MSSNVAGFSTRVPVIPLSDLSSSDLPTVKELNTPEKLSSFLKRRLKNLDSHINTLIAQEVDGEAFLETTQEDLTKLEIPLGPAKKILKLINEIKG</sequence>
<feature type="non-terminal residue" evidence="2">
    <location>
        <position position="95"/>
    </location>
</feature>
<gene>
    <name evidence="2" type="ORF">FWILDA_LOCUS19900</name>
</gene>
<dbReference type="Pfam" id="PF00536">
    <property type="entry name" value="SAM_1"/>
    <property type="match status" value="1"/>
</dbReference>
<dbReference type="AlphaFoldDB" id="A0A9W4TBM2"/>
<comment type="caution">
    <text evidence="2">The sequence shown here is derived from an EMBL/GenBank/DDBJ whole genome shotgun (WGS) entry which is preliminary data.</text>
</comment>
<protein>
    <submittedName>
        <fullName evidence="2">6064_t:CDS:1</fullName>
    </submittedName>
</protein>
<evidence type="ECO:0000313" key="2">
    <source>
        <dbReference type="EMBL" id="CAI2201106.1"/>
    </source>
</evidence>
<dbReference type="SUPFAM" id="SSF47769">
    <property type="entry name" value="SAM/Pointed domain"/>
    <property type="match status" value="1"/>
</dbReference>